<dbReference type="AlphaFoldDB" id="A0A7S0H5C4"/>
<dbReference type="PROSITE" id="PS50105">
    <property type="entry name" value="SAM_DOMAIN"/>
    <property type="match status" value="1"/>
</dbReference>
<evidence type="ECO:0000313" key="2">
    <source>
        <dbReference type="EMBL" id="CAD8456625.1"/>
    </source>
</evidence>
<accession>A0A7S0H5C4</accession>
<reference evidence="2" key="1">
    <citation type="submission" date="2021-01" db="EMBL/GenBank/DDBJ databases">
        <authorList>
            <person name="Corre E."/>
            <person name="Pelletier E."/>
            <person name="Niang G."/>
            <person name="Scheremetjew M."/>
            <person name="Finn R."/>
            <person name="Kale V."/>
            <person name="Holt S."/>
            <person name="Cochrane G."/>
            <person name="Meng A."/>
            <person name="Brown T."/>
            <person name="Cohen L."/>
        </authorList>
    </citation>
    <scope>NUCLEOTIDE SEQUENCE</scope>
    <source>
        <strain evidence="2">CCMP2058</strain>
    </source>
</reference>
<proteinExistence type="predicted"/>
<dbReference type="SUPFAM" id="SSF47769">
    <property type="entry name" value="SAM/Pointed domain"/>
    <property type="match status" value="1"/>
</dbReference>
<organism evidence="2">
    <name type="scientific">Amorphochlora amoebiformis</name>
    <dbReference type="NCBI Taxonomy" id="1561963"/>
    <lineage>
        <taxon>Eukaryota</taxon>
        <taxon>Sar</taxon>
        <taxon>Rhizaria</taxon>
        <taxon>Cercozoa</taxon>
        <taxon>Chlorarachniophyceae</taxon>
        <taxon>Amorphochlora</taxon>
    </lineage>
</organism>
<protein>
    <recommendedName>
        <fullName evidence="1">SAM domain-containing protein</fullName>
    </recommendedName>
</protein>
<dbReference type="EMBL" id="HBEM01022818">
    <property type="protein sequence ID" value="CAD8456625.1"/>
    <property type="molecule type" value="Transcribed_RNA"/>
</dbReference>
<dbReference type="Gene3D" id="1.10.150.50">
    <property type="entry name" value="Transcription Factor, Ets-1"/>
    <property type="match status" value="1"/>
</dbReference>
<name>A0A7S0H5C4_9EUKA</name>
<feature type="domain" description="SAM" evidence="1">
    <location>
        <begin position="64"/>
        <end position="132"/>
    </location>
</feature>
<dbReference type="InterPro" id="IPR001660">
    <property type="entry name" value="SAM"/>
</dbReference>
<gene>
    <name evidence="2" type="ORF">LAMO00422_LOCUS15572</name>
</gene>
<sequence length="135" mass="15224">MKALEKLYLPPELLTEEGVMAMKLMELKATLRSLMLPVIGTRDVLRKRLINQARREAERGGKNWDQKKVMEWLQNAAEKYGLKATTLVIISLQDLDGPGFLSLTCSEIKEIGVTPLGQVKNVERAVEALKEKLSF</sequence>
<dbReference type="InterPro" id="IPR013761">
    <property type="entry name" value="SAM/pointed_sf"/>
</dbReference>
<evidence type="ECO:0000259" key="1">
    <source>
        <dbReference type="PROSITE" id="PS50105"/>
    </source>
</evidence>